<dbReference type="PANTHER" id="PTHR34473">
    <property type="entry name" value="UPF0699 TRANSMEMBRANE PROTEIN YDBS"/>
    <property type="match status" value="1"/>
</dbReference>
<evidence type="ECO:0000313" key="2">
    <source>
        <dbReference type="Proteomes" id="UP000093501"/>
    </source>
</evidence>
<evidence type="ECO:0000313" key="1">
    <source>
        <dbReference type="EMBL" id="OCL37056.1"/>
    </source>
</evidence>
<gene>
    <name evidence="1" type="ORF">BCR15_12425</name>
</gene>
<keyword evidence="2" id="KW-1185">Reference proteome</keyword>
<dbReference type="Pfam" id="PF03703">
    <property type="entry name" value="bPH_2"/>
    <property type="match status" value="1"/>
</dbReference>
<sequence length="163" mass="17815">MTEDLFAPPGTAWQRLSPNYLRMKLLLIPLGWTALFVGPAVAAFLVGPPALGWAVVAVWAALLAWRLIRAPRAFRRWGYAERDTDVYLTSGLFHRRLVCVPYGRMQLVQLQSGPLERAFGLATVEMITSSTQGGVTIPGLAQADAAALRDRLIARGETQQAGI</sequence>
<protein>
    <submittedName>
        <fullName evidence="1">Uncharacterized protein</fullName>
    </submittedName>
</protein>
<dbReference type="RefSeq" id="WP_068749784.1">
    <property type="nucleotide sequence ID" value="NZ_LR214441.1"/>
</dbReference>
<dbReference type="PANTHER" id="PTHR34473:SF3">
    <property type="entry name" value="TRANSMEMBRANE PROTEIN-RELATED"/>
    <property type="match status" value="1"/>
</dbReference>
<organism evidence="1 2">
    <name type="scientific">Tessaracoccus lapidicaptus</name>
    <dbReference type="NCBI Taxonomy" id="1427523"/>
    <lineage>
        <taxon>Bacteria</taxon>
        <taxon>Bacillati</taxon>
        <taxon>Actinomycetota</taxon>
        <taxon>Actinomycetes</taxon>
        <taxon>Propionibacteriales</taxon>
        <taxon>Propionibacteriaceae</taxon>
        <taxon>Tessaracoccus</taxon>
    </lineage>
</organism>
<dbReference type="Proteomes" id="UP000093501">
    <property type="component" value="Unassembled WGS sequence"/>
</dbReference>
<reference evidence="2" key="1">
    <citation type="submission" date="2016-07" db="EMBL/GenBank/DDBJ databases">
        <authorList>
            <person name="Florea S."/>
            <person name="Webb J.S."/>
            <person name="Jaromczyk J."/>
            <person name="Schardl C.L."/>
        </authorList>
    </citation>
    <scope>NUCLEOTIDE SEQUENCE [LARGE SCALE GENOMIC DNA]</scope>
    <source>
        <strain evidence="2">IPBSL-7</strain>
    </source>
</reference>
<accession>A0A1C0ART5</accession>
<dbReference type="AlphaFoldDB" id="A0A1C0ART5"/>
<dbReference type="InterPro" id="IPR005182">
    <property type="entry name" value="YdbS-like_PH"/>
</dbReference>
<dbReference type="EMBL" id="MBQD01000003">
    <property type="protein sequence ID" value="OCL37056.1"/>
    <property type="molecule type" value="Genomic_DNA"/>
</dbReference>
<name>A0A1C0ART5_9ACTN</name>
<comment type="caution">
    <text evidence="1">The sequence shown here is derived from an EMBL/GenBank/DDBJ whole genome shotgun (WGS) entry which is preliminary data.</text>
</comment>
<proteinExistence type="predicted"/>